<proteinExistence type="predicted"/>
<dbReference type="PANTHER" id="PTHR34059:SF6">
    <property type="entry name" value="DUF4408 DOMAIN-CONTAINING PROTEIN"/>
    <property type="match status" value="1"/>
</dbReference>
<organism evidence="2 3">
    <name type="scientific">Eucalyptus globulus</name>
    <name type="common">Tasmanian blue gum</name>
    <dbReference type="NCBI Taxonomy" id="34317"/>
    <lineage>
        <taxon>Eukaryota</taxon>
        <taxon>Viridiplantae</taxon>
        <taxon>Streptophyta</taxon>
        <taxon>Embryophyta</taxon>
        <taxon>Tracheophyta</taxon>
        <taxon>Spermatophyta</taxon>
        <taxon>Magnoliopsida</taxon>
        <taxon>eudicotyledons</taxon>
        <taxon>Gunneridae</taxon>
        <taxon>Pentapetalae</taxon>
        <taxon>rosids</taxon>
        <taxon>malvids</taxon>
        <taxon>Myrtales</taxon>
        <taxon>Myrtaceae</taxon>
        <taxon>Myrtoideae</taxon>
        <taxon>Eucalypteae</taxon>
        <taxon>Eucalyptus</taxon>
    </lineage>
</organism>
<feature type="region of interest" description="Disordered" evidence="1">
    <location>
        <begin position="309"/>
        <end position="396"/>
    </location>
</feature>
<reference evidence="2 3" key="1">
    <citation type="submission" date="2024-11" db="EMBL/GenBank/DDBJ databases">
        <title>Chromosome-level genome assembly of Eucalyptus globulus Labill. provides insights into its genome evolution.</title>
        <authorList>
            <person name="Li X."/>
        </authorList>
    </citation>
    <scope>NUCLEOTIDE SEQUENCE [LARGE SCALE GENOMIC DNA]</scope>
    <source>
        <strain evidence="2">CL2024</strain>
        <tissue evidence="2">Fresh tender leaves</tissue>
    </source>
</reference>
<feature type="compositionally biased region" description="Basic and acidic residues" evidence="1">
    <location>
        <begin position="458"/>
        <end position="475"/>
    </location>
</feature>
<feature type="compositionally biased region" description="Basic and acidic residues" evidence="1">
    <location>
        <begin position="370"/>
        <end position="381"/>
    </location>
</feature>
<feature type="compositionally biased region" description="Basic and acidic residues" evidence="1">
    <location>
        <begin position="493"/>
        <end position="511"/>
    </location>
</feature>
<feature type="compositionally biased region" description="Polar residues" evidence="1">
    <location>
        <begin position="520"/>
        <end position="535"/>
    </location>
</feature>
<dbReference type="Proteomes" id="UP001634007">
    <property type="component" value="Unassembled WGS sequence"/>
</dbReference>
<dbReference type="Pfam" id="PF05553">
    <property type="entry name" value="DUF761"/>
    <property type="match status" value="1"/>
</dbReference>
<feature type="region of interest" description="Disordered" evidence="1">
    <location>
        <begin position="1"/>
        <end position="24"/>
    </location>
</feature>
<protein>
    <submittedName>
        <fullName evidence="2">Uncharacterized protein</fullName>
    </submittedName>
</protein>
<dbReference type="EMBL" id="JBJKBG010000005">
    <property type="protein sequence ID" value="KAL3738940.1"/>
    <property type="molecule type" value="Genomic_DNA"/>
</dbReference>
<feature type="compositionally biased region" description="Basic and acidic residues" evidence="1">
    <location>
        <begin position="537"/>
        <end position="548"/>
    </location>
</feature>
<keyword evidence="3" id="KW-1185">Reference proteome</keyword>
<name>A0ABD3KGF5_EUCGL</name>
<accession>A0ABD3KGF5</accession>
<dbReference type="InterPro" id="IPR008480">
    <property type="entry name" value="DUF761_pln"/>
</dbReference>
<feature type="compositionally biased region" description="Polar residues" evidence="1">
    <location>
        <begin position="743"/>
        <end position="763"/>
    </location>
</feature>
<feature type="region of interest" description="Disordered" evidence="1">
    <location>
        <begin position="733"/>
        <end position="805"/>
    </location>
</feature>
<gene>
    <name evidence="2" type="ORF">ACJRO7_020342</name>
</gene>
<feature type="compositionally biased region" description="Basic and acidic residues" evidence="1">
    <location>
        <begin position="644"/>
        <end position="656"/>
    </location>
</feature>
<evidence type="ECO:0000256" key="1">
    <source>
        <dbReference type="SAM" id="MobiDB-lite"/>
    </source>
</evidence>
<evidence type="ECO:0000313" key="2">
    <source>
        <dbReference type="EMBL" id="KAL3738940.1"/>
    </source>
</evidence>
<dbReference type="PANTHER" id="PTHR34059">
    <property type="entry name" value="EXPRESSED PROTEIN"/>
    <property type="match status" value="1"/>
</dbReference>
<sequence>MPTRPPSYADPRLPLRSLHPPTAQKPPAAAAAAAAAASSLPRSVFKAVLVALLLVAVPFFPSQAPAFLDHRVFTEFWELLHLLFIGLAVSYGLFSRRNRGDGGPEGAERPPVPAAAAWSASRVGDFLSIFEDGYELSCGPDGKIQRPAQEAWKWDAAHYSQGESKVAFGEETDFASEEQLKSRSLSSENGDAVVSSWSSQCFPVEPMVVVAQPNFNLGDEYSKPLGLPVRSLRSRTGEPSRRKSRNGGGSVPVSGASHSSISSDGHINGDFGDVGPVNLEKKLDETMAVPPDSAIPGQPRFERMGVRESFNNGGKRRHARHISAEESRFRHHRSRSLKSNGSLSSRTGSASSSSSPDKLSPLHFASSDLPKVEDPWNKKDQFPSSHAASPLDACGPFDVSGYEKGVGRNLTDKDDYGENVIHNSFDSKSTFYSSSMNRKVSPDMSHSQRNEKILLEKLNDERMDLSEKRSQEFSGHKLPPRGSHSRSYTSIEKFNDEQMDFSEKRYQEFSGDKLPPLGSHSRSYTSNEKLNNEQMDLSEKRSQEEFSGHKLPPRGSHSRSYTSIEQFNDEPMAFSEKRYQEFSGGKLPPLGSQSRSYTSIEKLNDEQMDLSEKSSQEEFSGNKLPPRGSHCRSYTSIDTFLDGDGQRKLKDNREDPGCISGENLSHRRGLPQGSLKLDVKSREKNIKGTPRGRSVRTFRACRQTETVDQFEEACRKFIDDKVGMKHEKTDHFGMRKEGKKTKGSQSSFSSAGQPTLGNSSPVLQQEFADCANGETNHRDNKRVNSGGEWMAEAENPQRRLDKEAMSDCLSDAGTEANEVDKKAGEFIAKFREQIRRQKMASIGSLSVDFSEDDYR</sequence>
<feature type="compositionally biased region" description="Basic and acidic residues" evidence="1">
    <location>
        <begin position="602"/>
        <end position="616"/>
    </location>
</feature>
<feature type="compositionally biased region" description="Low complexity" evidence="1">
    <location>
        <begin position="251"/>
        <end position="270"/>
    </location>
</feature>
<feature type="compositionally biased region" description="Low complexity" evidence="1">
    <location>
        <begin position="337"/>
        <end position="359"/>
    </location>
</feature>
<feature type="compositionally biased region" description="Polar residues" evidence="1">
    <location>
        <begin position="591"/>
        <end position="601"/>
    </location>
</feature>
<feature type="compositionally biased region" description="Basic and acidic residues" evidence="1">
    <location>
        <begin position="795"/>
        <end position="805"/>
    </location>
</feature>
<evidence type="ECO:0000313" key="3">
    <source>
        <dbReference type="Proteomes" id="UP001634007"/>
    </source>
</evidence>
<feature type="region of interest" description="Disordered" evidence="1">
    <location>
        <begin position="458"/>
        <end position="676"/>
    </location>
</feature>
<comment type="caution">
    <text evidence="2">The sequence shown here is derived from an EMBL/GenBank/DDBJ whole genome shotgun (WGS) entry which is preliminary data.</text>
</comment>
<feature type="region of interest" description="Disordered" evidence="1">
    <location>
        <begin position="226"/>
        <end position="277"/>
    </location>
</feature>
<dbReference type="AlphaFoldDB" id="A0ABD3KGF5"/>